<dbReference type="GO" id="GO:0005524">
    <property type="term" value="F:ATP binding"/>
    <property type="evidence" value="ECO:0007669"/>
    <property type="project" value="UniProtKB-KW"/>
</dbReference>
<dbReference type="InterPro" id="IPR027417">
    <property type="entry name" value="P-loop_NTPase"/>
</dbReference>
<protein>
    <recommendedName>
        <fullName evidence="3">Zeta toxin domain-containing protein</fullName>
    </recommendedName>
</protein>
<evidence type="ECO:0000256" key="1">
    <source>
        <dbReference type="ARBA" id="ARBA00022741"/>
    </source>
</evidence>
<dbReference type="Pfam" id="PF06414">
    <property type="entry name" value="Zeta_toxin"/>
    <property type="match status" value="1"/>
</dbReference>
<gene>
    <name evidence="4" type="ORF">MNB_SV-15-673</name>
</gene>
<accession>A0A1W1EHR2</accession>
<dbReference type="SUPFAM" id="SSF52540">
    <property type="entry name" value="P-loop containing nucleoside triphosphate hydrolases"/>
    <property type="match status" value="1"/>
</dbReference>
<name>A0A1W1EHR2_9ZZZZ</name>
<evidence type="ECO:0000313" key="4">
    <source>
        <dbReference type="EMBL" id="SHO80401.1"/>
    </source>
</evidence>
<reference evidence="4" key="1">
    <citation type="submission" date="2016-10" db="EMBL/GenBank/DDBJ databases">
        <authorList>
            <person name="de Groot N.N."/>
        </authorList>
    </citation>
    <scope>NUCLEOTIDE SEQUENCE</scope>
</reference>
<organism evidence="4">
    <name type="scientific">hydrothermal vent metagenome</name>
    <dbReference type="NCBI Taxonomy" id="652676"/>
    <lineage>
        <taxon>unclassified sequences</taxon>
        <taxon>metagenomes</taxon>
        <taxon>ecological metagenomes</taxon>
    </lineage>
</organism>
<dbReference type="Gene3D" id="3.40.50.300">
    <property type="entry name" value="P-loop containing nucleotide triphosphate hydrolases"/>
    <property type="match status" value="1"/>
</dbReference>
<dbReference type="InterPro" id="IPR018247">
    <property type="entry name" value="EF_Hand_1_Ca_BS"/>
</dbReference>
<proteinExistence type="predicted"/>
<evidence type="ECO:0000256" key="2">
    <source>
        <dbReference type="ARBA" id="ARBA00022840"/>
    </source>
</evidence>
<feature type="domain" description="Zeta toxin" evidence="3">
    <location>
        <begin position="49"/>
        <end position="202"/>
    </location>
</feature>
<dbReference type="EMBL" id="FRYL01000007">
    <property type="protein sequence ID" value="SHO80401.1"/>
    <property type="molecule type" value="Genomic_DNA"/>
</dbReference>
<keyword evidence="2" id="KW-0067">ATP-binding</keyword>
<dbReference type="PROSITE" id="PS00018">
    <property type="entry name" value="EF_HAND_1"/>
    <property type="match status" value="1"/>
</dbReference>
<dbReference type="AlphaFoldDB" id="A0A1W1EHR2"/>
<dbReference type="GO" id="GO:0016301">
    <property type="term" value="F:kinase activity"/>
    <property type="evidence" value="ECO:0007669"/>
    <property type="project" value="InterPro"/>
</dbReference>
<evidence type="ECO:0000259" key="3">
    <source>
        <dbReference type="Pfam" id="PF06414"/>
    </source>
</evidence>
<keyword evidence="1" id="KW-0547">Nucleotide-binding</keyword>
<sequence length="246" mass="28997">MPNDELLKILFDTKIELEKTLNLTPNEIQKEALEYFKTNKKRIFETFISNRDDKKKLYLSAGASGAGKSEFVKSLNRRYNLNIIDTDEIRKLFPYYSGTNANLFQKASIKTVEYLLDNSFKHNYSFILDTNLANFSVADKNIKRALKRDYKIEIYFIYRNYNDCKKLTQIREENEARVVPQTVFIQKAKGSLDTIKQISKEYIDEANLSFTIIDLDRDDMISSSEIERVQSRLEFYEKELELYMIS</sequence>
<dbReference type="InterPro" id="IPR010488">
    <property type="entry name" value="Zeta_toxin_domain"/>
</dbReference>